<reference evidence="3" key="1">
    <citation type="journal article" date="2017" name="Genome Biol.">
        <title>Comparative genomics reveals high biological diversity and specific adaptations in the industrially and medically important fungal genus Aspergillus.</title>
        <authorList>
            <person name="de Vries R.P."/>
            <person name="Riley R."/>
            <person name="Wiebenga A."/>
            <person name="Aguilar-Osorio G."/>
            <person name="Amillis S."/>
            <person name="Uchima C.A."/>
            <person name="Anderluh G."/>
            <person name="Asadollahi M."/>
            <person name="Askin M."/>
            <person name="Barry K."/>
            <person name="Battaglia E."/>
            <person name="Bayram O."/>
            <person name="Benocci T."/>
            <person name="Braus-Stromeyer S.A."/>
            <person name="Caldana C."/>
            <person name="Canovas D."/>
            <person name="Cerqueira G.C."/>
            <person name="Chen F."/>
            <person name="Chen W."/>
            <person name="Choi C."/>
            <person name="Clum A."/>
            <person name="Dos Santos R.A."/>
            <person name="Damasio A.R."/>
            <person name="Diallinas G."/>
            <person name="Emri T."/>
            <person name="Fekete E."/>
            <person name="Flipphi M."/>
            <person name="Freyberg S."/>
            <person name="Gallo A."/>
            <person name="Gournas C."/>
            <person name="Habgood R."/>
            <person name="Hainaut M."/>
            <person name="Harispe M.L."/>
            <person name="Henrissat B."/>
            <person name="Hilden K.S."/>
            <person name="Hope R."/>
            <person name="Hossain A."/>
            <person name="Karabika E."/>
            <person name="Karaffa L."/>
            <person name="Karanyi Z."/>
            <person name="Krasevec N."/>
            <person name="Kuo A."/>
            <person name="Kusch H."/>
            <person name="LaButti K."/>
            <person name="Lagendijk E.L."/>
            <person name="Lapidus A."/>
            <person name="Levasseur A."/>
            <person name="Lindquist E."/>
            <person name="Lipzen A."/>
            <person name="Logrieco A.F."/>
            <person name="MacCabe A."/>
            <person name="Maekelae M.R."/>
            <person name="Malavazi I."/>
            <person name="Melin P."/>
            <person name="Meyer V."/>
            <person name="Mielnichuk N."/>
            <person name="Miskei M."/>
            <person name="Molnar A.P."/>
            <person name="Mule G."/>
            <person name="Ngan C.Y."/>
            <person name="Orejas M."/>
            <person name="Orosz E."/>
            <person name="Ouedraogo J.P."/>
            <person name="Overkamp K.M."/>
            <person name="Park H.-S."/>
            <person name="Perrone G."/>
            <person name="Piumi F."/>
            <person name="Punt P.J."/>
            <person name="Ram A.F."/>
            <person name="Ramon A."/>
            <person name="Rauscher S."/>
            <person name="Record E."/>
            <person name="Riano-Pachon D.M."/>
            <person name="Robert V."/>
            <person name="Roehrig J."/>
            <person name="Ruller R."/>
            <person name="Salamov A."/>
            <person name="Salih N.S."/>
            <person name="Samson R.A."/>
            <person name="Sandor E."/>
            <person name="Sanguinetti M."/>
            <person name="Schuetze T."/>
            <person name="Sepcic K."/>
            <person name="Shelest E."/>
            <person name="Sherlock G."/>
            <person name="Sophianopoulou V."/>
            <person name="Squina F.M."/>
            <person name="Sun H."/>
            <person name="Susca A."/>
            <person name="Todd R.B."/>
            <person name="Tsang A."/>
            <person name="Unkles S.E."/>
            <person name="van de Wiele N."/>
            <person name="van Rossen-Uffink D."/>
            <person name="Oliveira J.V."/>
            <person name="Vesth T.C."/>
            <person name="Visser J."/>
            <person name="Yu J.-H."/>
            <person name="Zhou M."/>
            <person name="Andersen M.R."/>
            <person name="Archer D.B."/>
            <person name="Baker S.E."/>
            <person name="Benoit I."/>
            <person name="Brakhage A.A."/>
            <person name="Braus G.H."/>
            <person name="Fischer R."/>
            <person name="Frisvad J.C."/>
            <person name="Goldman G.H."/>
            <person name="Houbraken J."/>
            <person name="Oakley B."/>
            <person name="Pocsi I."/>
            <person name="Scazzocchio C."/>
            <person name="Seiboth B."/>
            <person name="vanKuyk P.A."/>
            <person name="Wortman J."/>
            <person name="Dyer P.S."/>
            <person name="Grigoriev I.V."/>
        </authorList>
    </citation>
    <scope>NUCLEOTIDE SEQUENCE [LARGE SCALE GENOMIC DNA]</scope>
    <source>
        <strain evidence="3">CBS 593.65</strain>
    </source>
</reference>
<proteinExistence type="predicted"/>
<dbReference type="RefSeq" id="XP_040702843.1">
    <property type="nucleotide sequence ID" value="XM_040852214.1"/>
</dbReference>
<keyword evidence="1" id="KW-1133">Transmembrane helix</keyword>
<dbReference type="OrthoDB" id="4749694at2759"/>
<feature type="transmembrane region" description="Helical" evidence="1">
    <location>
        <begin position="141"/>
        <end position="162"/>
    </location>
</feature>
<evidence type="ECO:0000313" key="3">
    <source>
        <dbReference type="Proteomes" id="UP000184356"/>
    </source>
</evidence>
<keyword evidence="1" id="KW-0472">Membrane</keyword>
<keyword evidence="1" id="KW-0812">Transmembrane</keyword>
<gene>
    <name evidence="2" type="ORF">ASPSYDRAFT_89758</name>
</gene>
<feature type="transmembrane region" description="Helical" evidence="1">
    <location>
        <begin position="56"/>
        <end position="75"/>
    </location>
</feature>
<organism evidence="2 3">
    <name type="scientific">Aspergillus sydowii CBS 593.65</name>
    <dbReference type="NCBI Taxonomy" id="1036612"/>
    <lineage>
        <taxon>Eukaryota</taxon>
        <taxon>Fungi</taxon>
        <taxon>Dikarya</taxon>
        <taxon>Ascomycota</taxon>
        <taxon>Pezizomycotina</taxon>
        <taxon>Eurotiomycetes</taxon>
        <taxon>Eurotiomycetidae</taxon>
        <taxon>Eurotiales</taxon>
        <taxon>Aspergillaceae</taxon>
        <taxon>Aspergillus</taxon>
        <taxon>Aspergillus subgen. Nidulantes</taxon>
    </lineage>
</organism>
<keyword evidence="3" id="KW-1185">Reference proteome</keyword>
<accession>A0A1L9THY4</accession>
<feature type="transmembrane region" description="Helical" evidence="1">
    <location>
        <begin position="23"/>
        <end position="44"/>
    </location>
</feature>
<evidence type="ECO:0000313" key="2">
    <source>
        <dbReference type="EMBL" id="OJJ59037.1"/>
    </source>
</evidence>
<sequence length="182" mass="19610">MAPQTVASNRPVNHVAHYHERRFALGFGTWLSGILVLGLAAAVVAKANPSPLRSAASYNVAAGALQFMLIFFGSSKPASETDPRPPQLANITLVISTLIWAAAFPVMFVFASDDAVFEVLDLKKRAVLNLGSTIVSGLENITLACGAFGVSAFLCVLVQWYYTIRLYQGGFESEHVRAAYED</sequence>
<dbReference type="AlphaFoldDB" id="A0A1L9THY4"/>
<evidence type="ECO:0008006" key="4">
    <source>
        <dbReference type="Google" id="ProtNLM"/>
    </source>
</evidence>
<dbReference type="GeneID" id="63768287"/>
<dbReference type="VEuPathDB" id="FungiDB:ASPSYDRAFT_89758"/>
<dbReference type="Proteomes" id="UP000184356">
    <property type="component" value="Unassembled WGS sequence"/>
</dbReference>
<name>A0A1L9THY4_9EURO</name>
<feature type="transmembrane region" description="Helical" evidence="1">
    <location>
        <begin position="87"/>
        <end position="111"/>
    </location>
</feature>
<evidence type="ECO:0000256" key="1">
    <source>
        <dbReference type="SAM" id="Phobius"/>
    </source>
</evidence>
<protein>
    <recommendedName>
        <fullName evidence="4">MARVEL domain-containing protein</fullName>
    </recommendedName>
</protein>
<dbReference type="EMBL" id="KV878586">
    <property type="protein sequence ID" value="OJJ59037.1"/>
    <property type="molecule type" value="Genomic_DNA"/>
</dbReference>